<organism evidence="1 2">
    <name type="scientific">Thermoanaerobacterium thermosaccharolyticum</name>
    <name type="common">Clostridium thermosaccharolyticum</name>
    <dbReference type="NCBI Taxonomy" id="1517"/>
    <lineage>
        <taxon>Bacteria</taxon>
        <taxon>Bacillati</taxon>
        <taxon>Bacillota</taxon>
        <taxon>Clostridia</taxon>
        <taxon>Thermoanaerobacterales</taxon>
        <taxon>Thermoanaerobacteraceae</taxon>
        <taxon>Thermoanaerobacterium</taxon>
    </lineage>
</organism>
<accession>A0A223I0X7</accession>
<dbReference type="PROSITE" id="PS51257">
    <property type="entry name" value="PROKAR_LIPOPROTEIN"/>
    <property type="match status" value="1"/>
</dbReference>
<dbReference type="Proteomes" id="UP000214975">
    <property type="component" value="Chromosome"/>
</dbReference>
<dbReference type="EMBL" id="CP016893">
    <property type="protein sequence ID" value="AST58360.1"/>
    <property type="molecule type" value="Genomic_DNA"/>
</dbReference>
<dbReference type="RefSeq" id="WP_094397694.1">
    <property type="nucleotide sequence ID" value="NZ_CP016893.1"/>
</dbReference>
<name>A0A223I0X7_THETR</name>
<reference evidence="1 2" key="1">
    <citation type="submission" date="2016-08" db="EMBL/GenBank/DDBJ databases">
        <title>A novel genetic cassette of butanologenic Thermoanaerobacterium thermosaccharolyticum that directly convert cellulose to butanol.</title>
        <authorList>
            <person name="Li T."/>
            <person name="He J."/>
        </authorList>
    </citation>
    <scope>NUCLEOTIDE SEQUENCE [LARGE SCALE GENOMIC DNA]</scope>
    <source>
        <strain evidence="1 2">TG57</strain>
    </source>
</reference>
<sequence>MKIKLALLAAAVLVLASCSASQNPSSENSSVVDADMNGSSVAYEVDYNTMSADWPIYKDVTELTEAANVILLGKVTDISFQVLDDRTARPPSEETEEWNRSLNTIYDVDVITSYKGDSLENIKVRMLGGQKGVRVEEQLAALGEDAENGIPIMEGMPEIKIGETYLFVLYQYKDTMPTLVNVGQGVYELHDPLAKDQYSFVSPKDIISYFGKDKWEEFKEKGMVSE</sequence>
<evidence type="ECO:0000313" key="1">
    <source>
        <dbReference type="EMBL" id="AST58360.1"/>
    </source>
</evidence>
<dbReference type="AlphaFoldDB" id="A0A223I0X7"/>
<protein>
    <submittedName>
        <fullName evidence="1">Uncharacterized protein</fullName>
    </submittedName>
</protein>
<evidence type="ECO:0000313" key="2">
    <source>
        <dbReference type="Proteomes" id="UP000214975"/>
    </source>
</evidence>
<proteinExistence type="predicted"/>
<gene>
    <name evidence="1" type="ORF">Thert_02478</name>
</gene>